<evidence type="ECO:0000259" key="3">
    <source>
        <dbReference type="Pfam" id="PF03358"/>
    </source>
</evidence>
<dbReference type="PANTHER" id="PTHR43278:SF2">
    <property type="entry name" value="IRON-SULFUR FLAVOPROTEIN"/>
    <property type="match status" value="1"/>
</dbReference>
<reference evidence="5" key="1">
    <citation type="submission" date="2016-11" db="EMBL/GenBank/DDBJ databases">
        <authorList>
            <person name="Varghese N."/>
            <person name="Submissions S."/>
        </authorList>
    </citation>
    <scope>NUCLEOTIDE SEQUENCE [LARGE SCALE GENOMIC DNA]</scope>
    <source>
        <strain evidence="5">DSM 10124</strain>
    </source>
</reference>
<evidence type="ECO:0000256" key="1">
    <source>
        <dbReference type="ARBA" id="ARBA00022630"/>
    </source>
</evidence>
<name>A0A1M5A9Y7_9CLOT</name>
<dbReference type="InterPro" id="IPR051796">
    <property type="entry name" value="ISF_SsuE-like"/>
</dbReference>
<evidence type="ECO:0000313" key="4">
    <source>
        <dbReference type="EMBL" id="SHF26682.1"/>
    </source>
</evidence>
<dbReference type="SUPFAM" id="SSF52218">
    <property type="entry name" value="Flavoproteins"/>
    <property type="match status" value="1"/>
</dbReference>
<dbReference type="Pfam" id="PF03358">
    <property type="entry name" value="FMN_red"/>
    <property type="match status" value="1"/>
</dbReference>
<keyword evidence="5" id="KW-1185">Reference proteome</keyword>
<dbReference type="PANTHER" id="PTHR43278">
    <property type="entry name" value="NAD(P)H-DEPENDENT FMN-CONTAINING OXIDOREDUCTASE YWQN-RELATED"/>
    <property type="match status" value="1"/>
</dbReference>
<evidence type="ECO:0000256" key="2">
    <source>
        <dbReference type="ARBA" id="ARBA00022643"/>
    </source>
</evidence>
<organism evidence="4 5">
    <name type="scientific">Caloramator proteoclasticus DSM 10124</name>
    <dbReference type="NCBI Taxonomy" id="1121262"/>
    <lineage>
        <taxon>Bacteria</taxon>
        <taxon>Bacillati</taxon>
        <taxon>Bacillota</taxon>
        <taxon>Clostridia</taxon>
        <taxon>Eubacteriales</taxon>
        <taxon>Clostridiaceae</taxon>
        <taxon>Caloramator</taxon>
    </lineage>
</organism>
<accession>A0A1M5A9Y7</accession>
<proteinExistence type="predicted"/>
<dbReference type="EMBL" id="FQVG01000048">
    <property type="protein sequence ID" value="SHF26682.1"/>
    <property type="molecule type" value="Genomic_DNA"/>
</dbReference>
<dbReference type="Gene3D" id="3.40.50.360">
    <property type="match status" value="1"/>
</dbReference>
<dbReference type="Proteomes" id="UP000184423">
    <property type="component" value="Unassembled WGS sequence"/>
</dbReference>
<sequence>MNVIVLNGSFNKEGKTYYILNKFLDELKDEKNIIDVLNVYELNFKYCIGCKKCEKTGECIYRDLDYIYKKIEDADLVVISSPVYFASFTSPLKALIDRLQVIYARKFILNRYIKPKKGIHIFTAGRKNEKMVDAIMLQTKYVFISLNAEFTGSIFKLNTDNDDLDYETLDRDIQKILKKI</sequence>
<dbReference type="InterPro" id="IPR005025">
    <property type="entry name" value="FMN_Rdtase-like_dom"/>
</dbReference>
<evidence type="ECO:0000313" key="5">
    <source>
        <dbReference type="Proteomes" id="UP000184423"/>
    </source>
</evidence>
<gene>
    <name evidence="4" type="ORF">SAMN02746091_02134</name>
</gene>
<keyword evidence="1" id="KW-0285">Flavoprotein</keyword>
<keyword evidence="2" id="KW-0288">FMN</keyword>
<dbReference type="AlphaFoldDB" id="A0A1M5A9Y7"/>
<dbReference type="RefSeq" id="WP_073249601.1">
    <property type="nucleotide sequence ID" value="NZ_FQVG01000048.1"/>
</dbReference>
<dbReference type="GO" id="GO:0016491">
    <property type="term" value="F:oxidoreductase activity"/>
    <property type="evidence" value="ECO:0007669"/>
    <property type="project" value="InterPro"/>
</dbReference>
<feature type="domain" description="NADPH-dependent FMN reductase-like" evidence="3">
    <location>
        <begin position="1"/>
        <end position="105"/>
    </location>
</feature>
<dbReference type="InterPro" id="IPR029039">
    <property type="entry name" value="Flavoprotein-like_sf"/>
</dbReference>
<protein>
    <submittedName>
        <fullName evidence="4">NADPH-dependent FMN reductase</fullName>
    </submittedName>
</protein>